<dbReference type="OrthoDB" id="7872144at2"/>
<sequence length="205" mass="22412">MRPLLILAVLLLPTGVAARCPVSDDISRGIVYISTLGEEEAIQVAMGTSSFLSSYFELGEYGLTKQYLLIKGAYPLSLTSVMTEEALTISYHYPVPQTGFPEPAPGVNWQIEAVVAQGDVSLVETHSYTFGTERERRIGDCSYLVVPYDIETSSEVYGTQVLPMFYIPVLGVSFPDSSRESGVGEGVAFSERMTTYPDLLAEWGN</sequence>
<dbReference type="Proteomes" id="UP000231702">
    <property type="component" value="Unassembled WGS sequence"/>
</dbReference>
<feature type="chain" id="PRO_5012447995" evidence="1">
    <location>
        <begin position="19"/>
        <end position="205"/>
    </location>
</feature>
<name>A0A285ITY6_9RHOB</name>
<evidence type="ECO:0000313" key="4">
    <source>
        <dbReference type="Proteomes" id="UP000231655"/>
    </source>
</evidence>
<evidence type="ECO:0000313" key="2">
    <source>
        <dbReference type="EMBL" id="PJE32065.1"/>
    </source>
</evidence>
<keyword evidence="5" id="KW-1185">Reference proteome</keyword>
<dbReference type="EMBL" id="PGTD01000007">
    <property type="protein sequence ID" value="PJE32065.1"/>
    <property type="molecule type" value="Genomic_DNA"/>
</dbReference>
<dbReference type="AlphaFoldDB" id="A0A285ITY6"/>
<evidence type="ECO:0000313" key="3">
    <source>
        <dbReference type="EMBL" id="SNY51434.1"/>
    </source>
</evidence>
<dbReference type="EMBL" id="OBEA01000003">
    <property type="protein sequence ID" value="SNY51434.1"/>
    <property type="molecule type" value="Genomic_DNA"/>
</dbReference>
<keyword evidence="1" id="KW-0732">Signal</keyword>
<evidence type="ECO:0000256" key="1">
    <source>
        <dbReference type="SAM" id="SignalP"/>
    </source>
</evidence>
<dbReference type="Proteomes" id="UP000231655">
    <property type="component" value="Unassembled WGS sequence"/>
</dbReference>
<dbReference type="RefSeq" id="WP_097145839.1">
    <property type="nucleotide sequence ID" value="NZ_OBEA01000003.1"/>
</dbReference>
<reference evidence="2 5" key="2">
    <citation type="journal article" date="2018" name="Int. J. Syst. Evol. Microbiol.">
        <title>Pseudooceanicola lipolyticus sp. nov., a marine alphaproteobacterium, reclassification of Oceanicola flagellatus as Pseudooceanicola flagellatus comb. nov. and emended description of the genus Pseudooceanicola.</title>
        <authorList>
            <person name="Huang M.-M."/>
            <person name="Guo L.-L."/>
            <person name="Wu Y.-H."/>
            <person name="Lai Q.-L."/>
            <person name="Shao Z.-Z."/>
            <person name="Wang C.-S."/>
            <person name="Wu M."/>
            <person name="Xu X.-W."/>
        </authorList>
    </citation>
    <scope>NUCLEOTIDE SEQUENCE [LARGE SCALE GENOMIC DNA]</scope>
    <source>
        <strain evidence="2 5">Ar-45</strain>
    </source>
</reference>
<accession>A0A285ITY6</accession>
<proteinExistence type="predicted"/>
<organism evidence="3 4">
    <name type="scientific">Pseudooceanicola antarcticus</name>
    <dbReference type="NCBI Taxonomy" id="1247613"/>
    <lineage>
        <taxon>Bacteria</taxon>
        <taxon>Pseudomonadati</taxon>
        <taxon>Pseudomonadota</taxon>
        <taxon>Alphaproteobacteria</taxon>
        <taxon>Rhodobacterales</taxon>
        <taxon>Paracoccaceae</taxon>
        <taxon>Pseudooceanicola</taxon>
    </lineage>
</organism>
<reference evidence="3 4" key="1">
    <citation type="submission" date="2017-09" db="EMBL/GenBank/DDBJ databases">
        <authorList>
            <person name="Ehlers B."/>
            <person name="Leendertz F.H."/>
        </authorList>
    </citation>
    <scope>NUCLEOTIDE SEQUENCE [LARGE SCALE GENOMIC DNA]</scope>
    <source>
        <strain evidence="3 4">CGMCC 1.12662</strain>
    </source>
</reference>
<evidence type="ECO:0000313" key="5">
    <source>
        <dbReference type="Proteomes" id="UP000231702"/>
    </source>
</evidence>
<feature type="signal peptide" evidence="1">
    <location>
        <begin position="1"/>
        <end position="18"/>
    </location>
</feature>
<gene>
    <name evidence="2" type="ORF">CVM39_02960</name>
    <name evidence="3" type="ORF">SAMN06297129_2124</name>
</gene>
<protein>
    <submittedName>
        <fullName evidence="3">Uncharacterized protein</fullName>
    </submittedName>
</protein>